<evidence type="ECO:0000313" key="2">
    <source>
        <dbReference type="Proteomes" id="UP000703038"/>
    </source>
</evidence>
<comment type="caution">
    <text evidence="1">The sequence shown here is derived from an EMBL/GenBank/DDBJ whole genome shotgun (WGS) entry which is preliminary data.</text>
</comment>
<dbReference type="Proteomes" id="UP000703038">
    <property type="component" value="Unassembled WGS sequence"/>
</dbReference>
<accession>A0ABS2KMY4</accession>
<keyword evidence="2" id="KW-1185">Reference proteome</keyword>
<evidence type="ECO:0008006" key="3">
    <source>
        <dbReference type="Google" id="ProtNLM"/>
    </source>
</evidence>
<dbReference type="EMBL" id="JAFBBK010000001">
    <property type="protein sequence ID" value="MBM7413335.1"/>
    <property type="molecule type" value="Genomic_DNA"/>
</dbReference>
<evidence type="ECO:0000313" key="1">
    <source>
        <dbReference type="EMBL" id="MBM7413335.1"/>
    </source>
</evidence>
<proteinExistence type="predicted"/>
<organism evidence="1 2">
    <name type="scientific">Rhodococcoides corynebacterioides</name>
    <dbReference type="NCBI Taxonomy" id="53972"/>
    <lineage>
        <taxon>Bacteria</taxon>
        <taxon>Bacillati</taxon>
        <taxon>Actinomycetota</taxon>
        <taxon>Actinomycetes</taxon>
        <taxon>Mycobacteriales</taxon>
        <taxon>Nocardiaceae</taxon>
        <taxon>Rhodococcoides</taxon>
    </lineage>
</organism>
<gene>
    <name evidence="1" type="ORF">JOE42_000068</name>
</gene>
<dbReference type="InterPro" id="IPR008628">
    <property type="entry name" value="GPP34-like"/>
</dbReference>
<reference evidence="1 2" key="1">
    <citation type="submission" date="2021-01" db="EMBL/GenBank/DDBJ databases">
        <title>Genomics of switchgrass bacterial isolates.</title>
        <authorList>
            <person name="Shade A."/>
        </authorList>
    </citation>
    <scope>NUCLEOTIDE SEQUENCE [LARGE SCALE GENOMIC DNA]</scope>
    <source>
        <strain evidence="1 2">PvP111</strain>
    </source>
</reference>
<protein>
    <recommendedName>
        <fullName evidence="3">GPP34 family phosphoprotein</fullName>
    </recommendedName>
</protein>
<name>A0ABS2KMY4_9NOCA</name>
<dbReference type="RefSeq" id="WP_204865941.1">
    <property type="nucleotide sequence ID" value="NZ_JAFBBK010000001.1"/>
</dbReference>
<sequence>MTNLPTPRELTVPAALMTLLHTADGRPYQRFGPAKCTALAELAELSICEVLDIDDDLILGVRADVSDRGWVSALADSLDRATATRPIKIRHWLRRRSRAYAEHRDHAIADGVLERGRGRVLGVPYRTTRVTPDARDRVIADLANPVCDDSRIYALAAIVVGADIVSVLDLGREEREQVAVKASAAERIGGAGLSAPMVAALATVGYLTLTGT</sequence>
<dbReference type="Pfam" id="PF05719">
    <property type="entry name" value="GPP34"/>
    <property type="match status" value="1"/>
</dbReference>